<keyword evidence="3" id="KW-0433">Leucine-rich repeat</keyword>
<dbReference type="SMART" id="SM00343">
    <property type="entry name" value="ZnF_C2HC"/>
    <property type="match status" value="2"/>
</dbReference>
<evidence type="ECO:0000256" key="2">
    <source>
        <dbReference type="ARBA" id="ARBA00010663"/>
    </source>
</evidence>
<feature type="compositionally biased region" description="Low complexity" evidence="8">
    <location>
        <begin position="995"/>
        <end position="1017"/>
    </location>
</feature>
<feature type="domain" description="G-protein coupled receptors family 1 profile" evidence="10">
    <location>
        <begin position="580"/>
        <end position="815"/>
    </location>
</feature>
<keyword evidence="12" id="KW-1185">Reference proteome</keyword>
<evidence type="ECO:0000256" key="6">
    <source>
        <dbReference type="ARBA" id="ARBA00022989"/>
    </source>
</evidence>
<dbReference type="CDD" id="cd00303">
    <property type="entry name" value="retropepsin_like"/>
    <property type="match status" value="1"/>
</dbReference>
<dbReference type="Pfam" id="PF00001">
    <property type="entry name" value="7tm_1"/>
    <property type="match status" value="1"/>
</dbReference>
<comment type="caution">
    <text evidence="11">The sequence shown here is derived from an EMBL/GenBank/DDBJ whole genome shotgun (WGS) entry which is preliminary data.</text>
</comment>
<comment type="similarity">
    <text evidence="2">Belongs to the G-protein coupled receptor 1 family.</text>
</comment>
<dbReference type="GO" id="GO:0009755">
    <property type="term" value="P:hormone-mediated signaling pathway"/>
    <property type="evidence" value="ECO:0007669"/>
    <property type="project" value="TreeGrafter"/>
</dbReference>
<dbReference type="GO" id="GO:0016500">
    <property type="term" value="F:protein-hormone receptor activity"/>
    <property type="evidence" value="ECO:0007669"/>
    <property type="project" value="InterPro"/>
</dbReference>
<dbReference type="PANTHER" id="PTHR24372:SF74">
    <property type="entry name" value="LP13728P"/>
    <property type="match status" value="1"/>
</dbReference>
<dbReference type="GO" id="GO:0008270">
    <property type="term" value="F:zinc ion binding"/>
    <property type="evidence" value="ECO:0007669"/>
    <property type="project" value="InterPro"/>
</dbReference>
<dbReference type="GO" id="GO:0006508">
    <property type="term" value="P:proteolysis"/>
    <property type="evidence" value="ECO:0007669"/>
    <property type="project" value="InterPro"/>
</dbReference>
<keyword evidence="5" id="KW-0677">Repeat</keyword>
<dbReference type="GO" id="GO:0004190">
    <property type="term" value="F:aspartic-type endopeptidase activity"/>
    <property type="evidence" value="ECO:0007669"/>
    <property type="project" value="InterPro"/>
</dbReference>
<evidence type="ECO:0000256" key="1">
    <source>
        <dbReference type="ARBA" id="ARBA00004370"/>
    </source>
</evidence>
<feature type="transmembrane region" description="Helical" evidence="9">
    <location>
        <begin position="718"/>
        <end position="743"/>
    </location>
</feature>
<dbReference type="SUPFAM" id="SSF81321">
    <property type="entry name" value="Family A G protein-coupled receptor-like"/>
    <property type="match status" value="1"/>
</dbReference>
<dbReference type="GO" id="GO:0007189">
    <property type="term" value="P:adenylate cyclase-activating G protein-coupled receptor signaling pathway"/>
    <property type="evidence" value="ECO:0007669"/>
    <property type="project" value="TreeGrafter"/>
</dbReference>
<feature type="transmembrane region" description="Helical" evidence="9">
    <location>
        <begin position="798"/>
        <end position="818"/>
    </location>
</feature>
<evidence type="ECO:0000256" key="9">
    <source>
        <dbReference type="SAM" id="Phobius"/>
    </source>
</evidence>
<dbReference type="PANTHER" id="PTHR24372">
    <property type="entry name" value="GLYCOPROTEIN HORMONE RECEPTOR"/>
    <property type="match status" value="1"/>
</dbReference>
<name>A0AAE1Q8I9_9EUCA</name>
<dbReference type="GO" id="GO:0003676">
    <property type="term" value="F:nucleic acid binding"/>
    <property type="evidence" value="ECO:0007669"/>
    <property type="project" value="InterPro"/>
</dbReference>
<dbReference type="PRINTS" id="PR00373">
    <property type="entry name" value="GLYCHORMONER"/>
</dbReference>
<evidence type="ECO:0000256" key="5">
    <source>
        <dbReference type="ARBA" id="ARBA00022737"/>
    </source>
</evidence>
<feature type="region of interest" description="Disordered" evidence="8">
    <location>
        <begin position="217"/>
        <end position="325"/>
    </location>
</feature>
<dbReference type="Gene3D" id="2.40.70.10">
    <property type="entry name" value="Acid Proteases"/>
    <property type="match status" value="1"/>
</dbReference>
<sequence>MEEEEPEIQRGAIHLARSLDTAQRNAEKYSLPAAPGDLSAVSTENPLPVRKTITNDTCASIASRRTCFNCGSLKLHPRSLCPARTSVCHKCRKIGHFAKVCRTGRVMDSRRGASTTTAAAVVADESGSGERSASSLEEVSFLPRDYCTYCVPYPATETPVLAAIATPRNSTIPVSVNELQVNALIDSGSTISFIHPDVVNCLDIPVHPSKSNITLAASQTSSTLVSTKDLAPSPRDSTVVRESGTEDSGDLTLSEDAHPGDLDSISRGPKEIIRGTDSPTTSTQSEPIGSGEQKPNPGSTTDNFIPDKSRIQGSTTDNLIPDKSGVLGSVDGSVLDNGSNPTIASPPQDVVVSQRHYEYTYPHYYYHHDVVVGREATDEGGGVGGGFGGIDYQHQHQHQGYRGGFHDYDYGDGGGGDNDLHDPFVYPYGGADEDGDDDYYYDDDGECVNGVCPPHLRPPLHRPDFSYPDLHFDPLEGGGFVGGAVGGVGGGGGGFGDVVVETDEGHHHPEGEVARGEFLPAEVNISQSQVRTICLGKLSKNYRDVVCLPEPDAFNPCEDIMGNVGLRVAVWVVVVTAVFGNLAVLIVLLSTRFKMTVSKFLMCNLAVADLSMGLYLLIIAAMDVHTSGVYFNYAIDWQNGCGFPHILTLAVITLERWYAITYAIHLNKRLRLSVAMRVMVLAWVYALTMAALPLIGVSGYSKTSICLPMETADGGDRAYLLILLTTNGLAFLLICVCYAKMYCSIAGNHLAANTSDTTVAKRMALLVFTDFACWAPIAFFGLTAVSGYPLISVTHSKFLLVFFYPLNSCANPYLYAILTRQYRRDLFIMLARHGFFTKRAMKYKGALSSTWPPNHHNVCVSGTGGGTSGGPSRRISTLTQITTCGDWKSCRARDGSEESLGRPLSPSSRCRNVSAELTVPGLLERRLLPVSEFGVGGNCSDPGPRVSPGPHTNYGALNISPGGESNLAIITPRSRTNSNLGSNVRGRSSSPAIITMSSPKPPSSLTTTTNTSGSPHPIKNCYARMSFTPEQEALLHRYSHGQQTSATMPARRRCGTPEADEDGVPMSTYTPGTPDTLTTPISPELDQSV</sequence>
<evidence type="ECO:0000256" key="4">
    <source>
        <dbReference type="ARBA" id="ARBA00022692"/>
    </source>
</evidence>
<dbReference type="InterPro" id="IPR000276">
    <property type="entry name" value="GPCR_Rhodpsn"/>
</dbReference>
<proteinExistence type="inferred from homology"/>
<evidence type="ECO:0000256" key="3">
    <source>
        <dbReference type="ARBA" id="ARBA00022614"/>
    </source>
</evidence>
<feature type="transmembrane region" description="Helical" evidence="9">
    <location>
        <begin position="601"/>
        <end position="622"/>
    </location>
</feature>
<evidence type="ECO:0000313" key="11">
    <source>
        <dbReference type="EMBL" id="KAK4322185.1"/>
    </source>
</evidence>
<dbReference type="CDD" id="cd15136">
    <property type="entry name" value="7tmA_Glyco_hormone_R"/>
    <property type="match status" value="1"/>
</dbReference>
<feature type="compositionally biased region" description="Low complexity" evidence="8">
    <location>
        <begin position="1068"/>
        <end position="1080"/>
    </location>
</feature>
<keyword evidence="6 9" id="KW-1133">Transmembrane helix</keyword>
<dbReference type="InterPro" id="IPR021109">
    <property type="entry name" value="Peptidase_aspartic_dom_sf"/>
</dbReference>
<dbReference type="EMBL" id="JAWZYT010000531">
    <property type="protein sequence ID" value="KAK4322185.1"/>
    <property type="molecule type" value="Genomic_DNA"/>
</dbReference>
<dbReference type="InterPro" id="IPR017452">
    <property type="entry name" value="GPCR_Rhodpsn_7TM"/>
</dbReference>
<dbReference type="InterPro" id="IPR002131">
    <property type="entry name" value="Gphrmn_rcpt_fam"/>
</dbReference>
<dbReference type="AlphaFoldDB" id="A0AAE1Q8I9"/>
<protein>
    <recommendedName>
        <fullName evidence="10">G-protein coupled receptors family 1 profile domain-containing protein</fullName>
    </recommendedName>
</protein>
<keyword evidence="7 9" id="KW-0472">Membrane</keyword>
<evidence type="ECO:0000259" key="10">
    <source>
        <dbReference type="PROSITE" id="PS50262"/>
    </source>
</evidence>
<feature type="region of interest" description="Disordered" evidence="8">
    <location>
        <begin position="1040"/>
        <end position="1089"/>
    </location>
</feature>
<dbReference type="GO" id="GO:0008528">
    <property type="term" value="F:G protein-coupled peptide receptor activity"/>
    <property type="evidence" value="ECO:0007669"/>
    <property type="project" value="TreeGrafter"/>
</dbReference>
<dbReference type="InterPro" id="IPR001878">
    <property type="entry name" value="Znf_CCHC"/>
</dbReference>
<reference evidence="11" key="1">
    <citation type="submission" date="2023-11" db="EMBL/GenBank/DDBJ databases">
        <title>Genome assemblies of two species of porcelain crab, Petrolisthes cinctipes and Petrolisthes manimaculis (Anomura: Porcellanidae).</title>
        <authorList>
            <person name="Angst P."/>
        </authorList>
    </citation>
    <scope>NUCLEOTIDE SEQUENCE</scope>
    <source>
        <strain evidence="11">PB745_02</strain>
        <tissue evidence="11">Gill</tissue>
    </source>
</reference>
<evidence type="ECO:0000256" key="8">
    <source>
        <dbReference type="SAM" id="MobiDB-lite"/>
    </source>
</evidence>
<dbReference type="PROSITE" id="PS00141">
    <property type="entry name" value="ASP_PROTEASE"/>
    <property type="match status" value="1"/>
</dbReference>
<evidence type="ECO:0000313" key="12">
    <source>
        <dbReference type="Proteomes" id="UP001292094"/>
    </source>
</evidence>
<gene>
    <name evidence="11" type="ORF">Pmani_006984</name>
</gene>
<feature type="transmembrane region" description="Helical" evidence="9">
    <location>
        <begin position="764"/>
        <end position="786"/>
    </location>
</feature>
<dbReference type="Proteomes" id="UP001292094">
    <property type="component" value="Unassembled WGS sequence"/>
</dbReference>
<accession>A0AAE1Q8I9</accession>
<dbReference type="PRINTS" id="PR00237">
    <property type="entry name" value="GPCRRHODOPSN"/>
</dbReference>
<feature type="region of interest" description="Disordered" evidence="8">
    <location>
        <begin position="974"/>
        <end position="1017"/>
    </location>
</feature>
<dbReference type="InterPro" id="IPR001969">
    <property type="entry name" value="Aspartic_peptidase_AS"/>
</dbReference>
<feature type="transmembrane region" description="Helical" evidence="9">
    <location>
        <begin position="568"/>
        <end position="589"/>
    </location>
</feature>
<feature type="compositionally biased region" description="Polar residues" evidence="8">
    <location>
        <begin position="217"/>
        <end position="226"/>
    </location>
</feature>
<dbReference type="Gene3D" id="4.10.60.10">
    <property type="entry name" value="Zinc finger, CCHC-type"/>
    <property type="match status" value="1"/>
</dbReference>
<feature type="transmembrane region" description="Helical" evidence="9">
    <location>
        <begin position="678"/>
        <end position="698"/>
    </location>
</feature>
<organism evidence="11 12">
    <name type="scientific">Petrolisthes manimaculis</name>
    <dbReference type="NCBI Taxonomy" id="1843537"/>
    <lineage>
        <taxon>Eukaryota</taxon>
        <taxon>Metazoa</taxon>
        <taxon>Ecdysozoa</taxon>
        <taxon>Arthropoda</taxon>
        <taxon>Crustacea</taxon>
        <taxon>Multicrustacea</taxon>
        <taxon>Malacostraca</taxon>
        <taxon>Eumalacostraca</taxon>
        <taxon>Eucarida</taxon>
        <taxon>Decapoda</taxon>
        <taxon>Pleocyemata</taxon>
        <taxon>Anomura</taxon>
        <taxon>Galatheoidea</taxon>
        <taxon>Porcellanidae</taxon>
        <taxon>Petrolisthes</taxon>
    </lineage>
</organism>
<dbReference type="PROSITE" id="PS50262">
    <property type="entry name" value="G_PROTEIN_RECEP_F1_2"/>
    <property type="match status" value="1"/>
</dbReference>
<comment type="subcellular location">
    <subcellularLocation>
        <location evidence="1">Membrane</location>
    </subcellularLocation>
</comment>
<dbReference type="GO" id="GO:0005886">
    <property type="term" value="C:plasma membrane"/>
    <property type="evidence" value="ECO:0007669"/>
    <property type="project" value="TreeGrafter"/>
</dbReference>
<feature type="compositionally biased region" description="Polar residues" evidence="8">
    <location>
        <begin position="277"/>
        <end position="287"/>
    </location>
</feature>
<keyword evidence="4 9" id="KW-0812">Transmembrane</keyword>
<dbReference type="Gene3D" id="1.20.1070.10">
    <property type="entry name" value="Rhodopsin 7-helix transmembrane proteins"/>
    <property type="match status" value="1"/>
</dbReference>
<feature type="compositionally biased region" description="Polar residues" evidence="8">
    <location>
        <begin position="974"/>
        <end position="992"/>
    </location>
</feature>
<feature type="transmembrane region" description="Helical" evidence="9">
    <location>
        <begin position="642"/>
        <end position="666"/>
    </location>
</feature>
<evidence type="ECO:0000256" key="7">
    <source>
        <dbReference type="ARBA" id="ARBA00023136"/>
    </source>
</evidence>